<dbReference type="AlphaFoldDB" id="B4KRN7"/>
<gene>
    <name evidence="3" type="primary">Dmoj\GI19654</name>
    <name evidence="3" type="ORF">Dmoj_GI19654</name>
</gene>
<organism evidence="3 4">
    <name type="scientific">Drosophila mojavensis</name>
    <name type="common">Fruit fly</name>
    <dbReference type="NCBI Taxonomy" id="7230"/>
    <lineage>
        <taxon>Eukaryota</taxon>
        <taxon>Metazoa</taxon>
        <taxon>Ecdysozoa</taxon>
        <taxon>Arthropoda</taxon>
        <taxon>Hexapoda</taxon>
        <taxon>Insecta</taxon>
        <taxon>Pterygota</taxon>
        <taxon>Neoptera</taxon>
        <taxon>Endopterygota</taxon>
        <taxon>Diptera</taxon>
        <taxon>Brachycera</taxon>
        <taxon>Muscomorpha</taxon>
        <taxon>Ephydroidea</taxon>
        <taxon>Drosophilidae</taxon>
        <taxon>Drosophila</taxon>
    </lineage>
</organism>
<dbReference type="OrthoDB" id="7872495at2759"/>
<dbReference type="InParanoid" id="B4KRN7"/>
<protein>
    <submittedName>
        <fullName evidence="3">Uncharacterized protein</fullName>
    </submittedName>
</protein>
<dbReference type="GO" id="GO:0050830">
    <property type="term" value="P:defense response to Gram-positive bacterium"/>
    <property type="evidence" value="ECO:0007669"/>
    <property type="project" value="EnsemblMetazoa"/>
</dbReference>
<dbReference type="GO" id="GO:0050829">
    <property type="term" value="P:defense response to Gram-negative bacterium"/>
    <property type="evidence" value="ECO:0007669"/>
    <property type="project" value="EnsemblMetazoa"/>
</dbReference>
<accession>B4KRN7</accession>
<feature type="region of interest" description="Disordered" evidence="1">
    <location>
        <begin position="31"/>
        <end position="59"/>
    </location>
</feature>
<feature type="signal peptide" evidence="2">
    <location>
        <begin position="1"/>
        <end position="20"/>
    </location>
</feature>
<dbReference type="Proteomes" id="UP000009192">
    <property type="component" value="Unassembled WGS sequence"/>
</dbReference>
<name>B4KRN7_DROMO</name>
<evidence type="ECO:0000256" key="1">
    <source>
        <dbReference type="SAM" id="MobiDB-lite"/>
    </source>
</evidence>
<reference evidence="3 4" key="1">
    <citation type="journal article" date="2007" name="Nature">
        <title>Evolution of genes and genomes on the Drosophila phylogeny.</title>
        <authorList>
            <consortium name="Drosophila 12 Genomes Consortium"/>
            <person name="Clark A.G."/>
            <person name="Eisen M.B."/>
            <person name="Smith D.R."/>
            <person name="Bergman C.M."/>
            <person name="Oliver B."/>
            <person name="Markow T.A."/>
            <person name="Kaufman T.C."/>
            <person name="Kellis M."/>
            <person name="Gelbart W."/>
            <person name="Iyer V.N."/>
            <person name="Pollard D.A."/>
            <person name="Sackton T.B."/>
            <person name="Larracuente A.M."/>
            <person name="Singh N.D."/>
            <person name="Abad J.P."/>
            <person name="Abt D.N."/>
            <person name="Adryan B."/>
            <person name="Aguade M."/>
            <person name="Akashi H."/>
            <person name="Anderson W.W."/>
            <person name="Aquadro C.F."/>
            <person name="Ardell D.H."/>
            <person name="Arguello R."/>
            <person name="Artieri C.G."/>
            <person name="Barbash D.A."/>
            <person name="Barker D."/>
            <person name="Barsanti P."/>
            <person name="Batterham P."/>
            <person name="Batzoglou S."/>
            <person name="Begun D."/>
            <person name="Bhutkar A."/>
            <person name="Blanco E."/>
            <person name="Bosak S.A."/>
            <person name="Bradley R.K."/>
            <person name="Brand A.D."/>
            <person name="Brent M.R."/>
            <person name="Brooks A.N."/>
            <person name="Brown R.H."/>
            <person name="Butlin R.K."/>
            <person name="Caggese C."/>
            <person name="Calvi B.R."/>
            <person name="Bernardo de Carvalho A."/>
            <person name="Caspi A."/>
            <person name="Castrezana S."/>
            <person name="Celniker S.E."/>
            <person name="Chang J.L."/>
            <person name="Chapple C."/>
            <person name="Chatterji S."/>
            <person name="Chinwalla A."/>
            <person name="Civetta A."/>
            <person name="Clifton S.W."/>
            <person name="Comeron J.M."/>
            <person name="Costello J.C."/>
            <person name="Coyne J.A."/>
            <person name="Daub J."/>
            <person name="David R.G."/>
            <person name="Delcher A.L."/>
            <person name="Delehaunty K."/>
            <person name="Do C.B."/>
            <person name="Ebling H."/>
            <person name="Edwards K."/>
            <person name="Eickbush T."/>
            <person name="Evans J.D."/>
            <person name="Filipski A."/>
            <person name="Findeiss S."/>
            <person name="Freyhult E."/>
            <person name="Fulton L."/>
            <person name="Fulton R."/>
            <person name="Garcia A.C."/>
            <person name="Gardiner A."/>
            <person name="Garfield D.A."/>
            <person name="Garvin B.E."/>
            <person name="Gibson G."/>
            <person name="Gilbert D."/>
            <person name="Gnerre S."/>
            <person name="Godfrey J."/>
            <person name="Good R."/>
            <person name="Gotea V."/>
            <person name="Gravely B."/>
            <person name="Greenberg A.J."/>
            <person name="Griffiths-Jones S."/>
            <person name="Gross S."/>
            <person name="Guigo R."/>
            <person name="Gustafson E.A."/>
            <person name="Haerty W."/>
            <person name="Hahn M.W."/>
            <person name="Halligan D.L."/>
            <person name="Halpern A.L."/>
            <person name="Halter G.M."/>
            <person name="Han M.V."/>
            <person name="Heger A."/>
            <person name="Hillier L."/>
            <person name="Hinrichs A.S."/>
            <person name="Holmes I."/>
            <person name="Hoskins R.A."/>
            <person name="Hubisz M.J."/>
            <person name="Hultmark D."/>
            <person name="Huntley M.A."/>
            <person name="Jaffe D.B."/>
            <person name="Jagadeeshan S."/>
            <person name="Jeck W.R."/>
            <person name="Johnson J."/>
            <person name="Jones C.D."/>
            <person name="Jordan W.C."/>
            <person name="Karpen G.H."/>
            <person name="Kataoka E."/>
            <person name="Keightley P.D."/>
            <person name="Kheradpour P."/>
            <person name="Kirkness E.F."/>
            <person name="Koerich L.B."/>
            <person name="Kristiansen K."/>
            <person name="Kudrna D."/>
            <person name="Kulathinal R.J."/>
            <person name="Kumar S."/>
            <person name="Kwok R."/>
            <person name="Lander E."/>
            <person name="Langley C.H."/>
            <person name="Lapoint R."/>
            <person name="Lazzaro B.P."/>
            <person name="Lee S.J."/>
            <person name="Levesque L."/>
            <person name="Li R."/>
            <person name="Lin C.F."/>
            <person name="Lin M.F."/>
            <person name="Lindblad-Toh K."/>
            <person name="Llopart A."/>
            <person name="Long M."/>
            <person name="Low L."/>
            <person name="Lozovsky E."/>
            <person name="Lu J."/>
            <person name="Luo M."/>
            <person name="Machado C.A."/>
            <person name="Makalowski W."/>
            <person name="Marzo M."/>
            <person name="Matsuda M."/>
            <person name="Matzkin L."/>
            <person name="McAllister B."/>
            <person name="McBride C.S."/>
            <person name="McKernan B."/>
            <person name="McKernan K."/>
            <person name="Mendez-Lago M."/>
            <person name="Minx P."/>
            <person name="Mollenhauer M.U."/>
            <person name="Montooth K."/>
            <person name="Mount S.M."/>
            <person name="Mu X."/>
            <person name="Myers E."/>
            <person name="Negre B."/>
            <person name="Newfeld S."/>
            <person name="Nielsen R."/>
            <person name="Noor M.A."/>
            <person name="O'Grady P."/>
            <person name="Pachter L."/>
            <person name="Papaceit M."/>
            <person name="Parisi M.J."/>
            <person name="Parisi M."/>
            <person name="Parts L."/>
            <person name="Pedersen J.S."/>
            <person name="Pesole G."/>
            <person name="Phillippy A.M."/>
            <person name="Ponting C.P."/>
            <person name="Pop M."/>
            <person name="Porcelli D."/>
            <person name="Powell J.R."/>
            <person name="Prohaska S."/>
            <person name="Pruitt K."/>
            <person name="Puig M."/>
            <person name="Quesneville H."/>
            <person name="Ram K.R."/>
            <person name="Rand D."/>
            <person name="Rasmussen M.D."/>
            <person name="Reed L.K."/>
            <person name="Reenan R."/>
            <person name="Reily A."/>
            <person name="Remington K.A."/>
            <person name="Rieger T.T."/>
            <person name="Ritchie M.G."/>
            <person name="Robin C."/>
            <person name="Rogers Y.H."/>
            <person name="Rohde C."/>
            <person name="Rozas J."/>
            <person name="Rubenfield M.J."/>
            <person name="Ruiz A."/>
            <person name="Russo S."/>
            <person name="Salzberg S.L."/>
            <person name="Sanchez-Gracia A."/>
            <person name="Saranga D.J."/>
            <person name="Sato H."/>
            <person name="Schaeffer S.W."/>
            <person name="Schatz M.C."/>
            <person name="Schlenke T."/>
            <person name="Schwartz R."/>
            <person name="Segarra C."/>
            <person name="Singh R.S."/>
            <person name="Sirot L."/>
            <person name="Sirota M."/>
            <person name="Sisneros N.B."/>
            <person name="Smith C.D."/>
            <person name="Smith T.F."/>
            <person name="Spieth J."/>
            <person name="Stage D.E."/>
            <person name="Stark A."/>
            <person name="Stephan W."/>
            <person name="Strausberg R.L."/>
            <person name="Strempel S."/>
            <person name="Sturgill D."/>
            <person name="Sutton G."/>
            <person name="Sutton G.G."/>
            <person name="Tao W."/>
            <person name="Teichmann S."/>
            <person name="Tobari Y.N."/>
            <person name="Tomimura Y."/>
            <person name="Tsolas J.M."/>
            <person name="Valente V.L."/>
            <person name="Venter E."/>
            <person name="Venter J.C."/>
            <person name="Vicario S."/>
            <person name="Vieira F.G."/>
            <person name="Vilella A.J."/>
            <person name="Villasante A."/>
            <person name="Walenz B."/>
            <person name="Wang J."/>
            <person name="Wasserman M."/>
            <person name="Watts T."/>
            <person name="Wilson D."/>
            <person name="Wilson R.K."/>
            <person name="Wing R.A."/>
            <person name="Wolfner M.F."/>
            <person name="Wong A."/>
            <person name="Wong G.K."/>
            <person name="Wu C.I."/>
            <person name="Wu G."/>
            <person name="Yamamoto D."/>
            <person name="Yang H.P."/>
            <person name="Yang S.P."/>
            <person name="Yorke J.A."/>
            <person name="Yoshida K."/>
            <person name="Zdobnov E."/>
            <person name="Zhang P."/>
            <person name="Zhang Y."/>
            <person name="Zimin A.V."/>
            <person name="Baldwin J."/>
            <person name="Abdouelleil A."/>
            <person name="Abdulkadir J."/>
            <person name="Abebe A."/>
            <person name="Abera B."/>
            <person name="Abreu J."/>
            <person name="Acer S.C."/>
            <person name="Aftuck L."/>
            <person name="Alexander A."/>
            <person name="An P."/>
            <person name="Anderson E."/>
            <person name="Anderson S."/>
            <person name="Arachi H."/>
            <person name="Azer M."/>
            <person name="Bachantsang P."/>
            <person name="Barry A."/>
            <person name="Bayul T."/>
            <person name="Berlin A."/>
            <person name="Bessette D."/>
            <person name="Bloom T."/>
            <person name="Blye J."/>
            <person name="Boguslavskiy L."/>
            <person name="Bonnet C."/>
            <person name="Boukhgalter B."/>
            <person name="Bourzgui I."/>
            <person name="Brown A."/>
            <person name="Cahill P."/>
            <person name="Channer S."/>
            <person name="Cheshatsang Y."/>
            <person name="Chuda L."/>
            <person name="Citroen M."/>
            <person name="Collymore A."/>
            <person name="Cooke P."/>
            <person name="Costello M."/>
            <person name="D'Aco K."/>
            <person name="Daza R."/>
            <person name="De Haan G."/>
            <person name="DeGray S."/>
            <person name="DeMaso C."/>
            <person name="Dhargay N."/>
            <person name="Dooley K."/>
            <person name="Dooley E."/>
            <person name="Doricent M."/>
            <person name="Dorje P."/>
            <person name="Dorjee K."/>
            <person name="Dupes A."/>
            <person name="Elong R."/>
            <person name="Falk J."/>
            <person name="Farina A."/>
            <person name="Faro S."/>
            <person name="Ferguson D."/>
            <person name="Fisher S."/>
            <person name="Foley C.D."/>
            <person name="Franke A."/>
            <person name="Friedrich D."/>
            <person name="Gadbois L."/>
            <person name="Gearin G."/>
            <person name="Gearin C.R."/>
            <person name="Giannoukos G."/>
            <person name="Goode T."/>
            <person name="Graham J."/>
            <person name="Grandbois E."/>
            <person name="Grewal S."/>
            <person name="Gyaltsen K."/>
            <person name="Hafez N."/>
            <person name="Hagos B."/>
            <person name="Hall J."/>
            <person name="Henson C."/>
            <person name="Hollinger A."/>
            <person name="Honan T."/>
            <person name="Huard M.D."/>
            <person name="Hughes L."/>
            <person name="Hurhula B."/>
            <person name="Husby M.E."/>
            <person name="Kamat A."/>
            <person name="Kanga B."/>
            <person name="Kashin S."/>
            <person name="Khazanovich D."/>
            <person name="Kisner P."/>
            <person name="Lance K."/>
            <person name="Lara M."/>
            <person name="Lee W."/>
            <person name="Lennon N."/>
            <person name="Letendre F."/>
            <person name="LeVine R."/>
            <person name="Lipovsky A."/>
            <person name="Liu X."/>
            <person name="Liu J."/>
            <person name="Liu S."/>
            <person name="Lokyitsang T."/>
            <person name="Lokyitsang Y."/>
            <person name="Lubonja R."/>
            <person name="Lui A."/>
            <person name="MacDonald P."/>
            <person name="Magnisalis V."/>
            <person name="Maru K."/>
            <person name="Matthews C."/>
            <person name="McCusker W."/>
            <person name="McDonough S."/>
            <person name="Mehta T."/>
            <person name="Meldrim J."/>
            <person name="Meneus L."/>
            <person name="Mihai O."/>
            <person name="Mihalev A."/>
            <person name="Mihova T."/>
            <person name="Mittelman R."/>
            <person name="Mlenga V."/>
            <person name="Montmayeur A."/>
            <person name="Mulrain L."/>
            <person name="Navidi A."/>
            <person name="Naylor J."/>
            <person name="Negash T."/>
            <person name="Nguyen T."/>
            <person name="Nguyen N."/>
            <person name="Nicol R."/>
            <person name="Norbu C."/>
            <person name="Norbu N."/>
            <person name="Novod N."/>
            <person name="O'Neill B."/>
            <person name="Osman S."/>
            <person name="Markiewicz E."/>
            <person name="Oyono O.L."/>
            <person name="Patti C."/>
            <person name="Phunkhang P."/>
            <person name="Pierre F."/>
            <person name="Priest M."/>
            <person name="Raghuraman S."/>
            <person name="Rege F."/>
            <person name="Reyes R."/>
            <person name="Rise C."/>
            <person name="Rogov P."/>
            <person name="Ross K."/>
            <person name="Ryan E."/>
            <person name="Settipalli S."/>
            <person name="Shea T."/>
            <person name="Sherpa N."/>
            <person name="Shi L."/>
            <person name="Shih D."/>
            <person name="Sparrow T."/>
            <person name="Spaulding J."/>
            <person name="Stalker J."/>
            <person name="Stange-Thomann N."/>
            <person name="Stavropoulos S."/>
            <person name="Stone C."/>
            <person name="Strader C."/>
            <person name="Tesfaye S."/>
            <person name="Thomson T."/>
            <person name="Thoulutsang Y."/>
            <person name="Thoulutsang D."/>
            <person name="Topham K."/>
            <person name="Topping I."/>
            <person name="Tsamla T."/>
            <person name="Vassiliev H."/>
            <person name="Vo A."/>
            <person name="Wangchuk T."/>
            <person name="Wangdi T."/>
            <person name="Weiand M."/>
            <person name="Wilkinson J."/>
            <person name="Wilson A."/>
            <person name="Yadav S."/>
            <person name="Young G."/>
            <person name="Yu Q."/>
            <person name="Zembek L."/>
            <person name="Zhong D."/>
            <person name="Zimmer A."/>
            <person name="Zwirko Z."/>
            <person name="Jaffe D.B."/>
            <person name="Alvarez P."/>
            <person name="Brockman W."/>
            <person name="Butler J."/>
            <person name="Chin C."/>
            <person name="Gnerre S."/>
            <person name="Grabherr M."/>
            <person name="Kleber M."/>
            <person name="Mauceli E."/>
            <person name="MacCallum I."/>
        </authorList>
    </citation>
    <scope>NUCLEOTIDE SEQUENCE [LARGE SCALE GENOMIC DNA]</scope>
    <source>
        <strain evidence="4">Tucson 15081-1352.22</strain>
    </source>
</reference>
<evidence type="ECO:0000313" key="3">
    <source>
        <dbReference type="EMBL" id="EDW08307.2"/>
    </source>
</evidence>
<evidence type="ECO:0000256" key="2">
    <source>
        <dbReference type="SAM" id="SignalP"/>
    </source>
</evidence>
<dbReference type="EMBL" id="CH933808">
    <property type="protein sequence ID" value="EDW08307.2"/>
    <property type="molecule type" value="Genomic_DNA"/>
</dbReference>
<dbReference type="GO" id="GO:0005615">
    <property type="term" value="C:extracellular space"/>
    <property type="evidence" value="ECO:0007669"/>
    <property type="project" value="EnsemblMetazoa"/>
</dbReference>
<dbReference type="GO" id="GO:0051607">
    <property type="term" value="P:defense response to virus"/>
    <property type="evidence" value="ECO:0007669"/>
    <property type="project" value="EnsemblMetazoa"/>
</dbReference>
<dbReference type="KEGG" id="dmo:Dmoj_GI19654"/>
<keyword evidence="4" id="KW-1185">Reference proteome</keyword>
<sequence length="82" mass="8464">MKQFVVLALIYCLALSLTWAQPLVLEEVEQKEQPQQLTLEDVDAQPVNDADGARGFGGGYPGGGFGSASASASASASSSFGK</sequence>
<proteinExistence type="predicted"/>
<keyword evidence="2" id="KW-0732">Signal</keyword>
<dbReference type="HOGENOM" id="CLU_154087_0_0_1"/>
<feature type="chain" id="PRO_5006456698" evidence="2">
    <location>
        <begin position="21"/>
        <end position="82"/>
    </location>
</feature>
<evidence type="ECO:0000313" key="4">
    <source>
        <dbReference type="Proteomes" id="UP000009192"/>
    </source>
</evidence>